<dbReference type="EMBL" id="HBUE01185036">
    <property type="protein sequence ID" value="CAG6522164.1"/>
    <property type="molecule type" value="Transcribed_RNA"/>
</dbReference>
<feature type="compositionally biased region" description="Basic and acidic residues" evidence="1">
    <location>
        <begin position="63"/>
        <end position="75"/>
    </location>
</feature>
<protein>
    <submittedName>
        <fullName evidence="2">(northern house mosquito) hypothetical protein</fullName>
    </submittedName>
</protein>
<feature type="region of interest" description="Disordered" evidence="1">
    <location>
        <begin position="1"/>
        <end position="77"/>
    </location>
</feature>
<dbReference type="EMBL" id="HBUE01290729">
    <property type="protein sequence ID" value="CAG6573783.1"/>
    <property type="molecule type" value="Transcribed_RNA"/>
</dbReference>
<evidence type="ECO:0000256" key="1">
    <source>
        <dbReference type="SAM" id="MobiDB-lite"/>
    </source>
</evidence>
<sequence>MVRHPGQTADPATEHSEALQRLEGVPREAPVQRPHPALDVLQQDQRKLQVTLPGGAEPGGGRQEPHQPGEGRLDQQDCWEAAVRAVLRQSTGRQRVLVPRGLAADPPGRVGHHRWPQSGRARGVHGADECGPRPDPGAERGRRHDGPVQDELPL</sequence>
<proteinExistence type="predicted"/>
<reference evidence="2" key="1">
    <citation type="submission" date="2021-05" db="EMBL/GenBank/DDBJ databases">
        <authorList>
            <person name="Alioto T."/>
            <person name="Alioto T."/>
            <person name="Gomez Garrido J."/>
        </authorList>
    </citation>
    <scope>NUCLEOTIDE SEQUENCE</scope>
</reference>
<dbReference type="EMBL" id="HBUE01185037">
    <property type="protein sequence ID" value="CAG6522166.1"/>
    <property type="molecule type" value="Transcribed_RNA"/>
</dbReference>
<feature type="compositionally biased region" description="Basic and acidic residues" evidence="1">
    <location>
        <begin position="125"/>
        <end position="147"/>
    </location>
</feature>
<dbReference type="EMBL" id="HBUE01185038">
    <property type="protein sequence ID" value="CAG6522168.1"/>
    <property type="molecule type" value="Transcribed_RNA"/>
</dbReference>
<accession>A0A8D8JN98</accession>
<dbReference type="EMBL" id="HBUE01290728">
    <property type="protein sequence ID" value="CAG6573781.1"/>
    <property type="molecule type" value="Transcribed_RNA"/>
</dbReference>
<name>A0A8D8JN98_CULPI</name>
<dbReference type="EMBL" id="HBUE01290730">
    <property type="protein sequence ID" value="CAG6573785.1"/>
    <property type="molecule type" value="Transcribed_RNA"/>
</dbReference>
<feature type="compositionally biased region" description="Basic and acidic residues" evidence="1">
    <location>
        <begin position="12"/>
        <end position="26"/>
    </location>
</feature>
<organism evidence="2">
    <name type="scientific">Culex pipiens</name>
    <name type="common">House mosquito</name>
    <dbReference type="NCBI Taxonomy" id="7175"/>
    <lineage>
        <taxon>Eukaryota</taxon>
        <taxon>Metazoa</taxon>
        <taxon>Ecdysozoa</taxon>
        <taxon>Arthropoda</taxon>
        <taxon>Hexapoda</taxon>
        <taxon>Insecta</taxon>
        <taxon>Pterygota</taxon>
        <taxon>Neoptera</taxon>
        <taxon>Endopterygota</taxon>
        <taxon>Diptera</taxon>
        <taxon>Nematocera</taxon>
        <taxon>Culicoidea</taxon>
        <taxon>Culicidae</taxon>
        <taxon>Culicinae</taxon>
        <taxon>Culicini</taxon>
        <taxon>Culex</taxon>
        <taxon>Culex</taxon>
    </lineage>
</organism>
<dbReference type="AlphaFoldDB" id="A0A8D8JN98"/>
<feature type="region of interest" description="Disordered" evidence="1">
    <location>
        <begin position="97"/>
        <end position="154"/>
    </location>
</feature>
<evidence type="ECO:0000313" key="2">
    <source>
        <dbReference type="EMBL" id="CAG6573783.1"/>
    </source>
</evidence>